<feature type="non-terminal residue" evidence="1">
    <location>
        <position position="24"/>
    </location>
</feature>
<dbReference type="EMBL" id="UINC01070494">
    <property type="protein sequence ID" value="SVC04686.1"/>
    <property type="molecule type" value="Genomic_DNA"/>
</dbReference>
<accession>A0A382IYF0</accession>
<sequence length="24" mass="2602">MTQLTTLKSGILNLQGLTIKPIFA</sequence>
<protein>
    <submittedName>
        <fullName evidence="1">Uncharacterized protein</fullName>
    </submittedName>
</protein>
<name>A0A382IYF0_9ZZZZ</name>
<proteinExistence type="predicted"/>
<organism evidence="1">
    <name type="scientific">marine metagenome</name>
    <dbReference type="NCBI Taxonomy" id="408172"/>
    <lineage>
        <taxon>unclassified sequences</taxon>
        <taxon>metagenomes</taxon>
        <taxon>ecological metagenomes</taxon>
    </lineage>
</organism>
<gene>
    <name evidence="1" type="ORF">METZ01_LOCUS257540</name>
</gene>
<reference evidence="1" key="1">
    <citation type="submission" date="2018-05" db="EMBL/GenBank/DDBJ databases">
        <authorList>
            <person name="Lanie J.A."/>
            <person name="Ng W.-L."/>
            <person name="Kazmierczak K.M."/>
            <person name="Andrzejewski T.M."/>
            <person name="Davidsen T.M."/>
            <person name="Wayne K.J."/>
            <person name="Tettelin H."/>
            <person name="Glass J.I."/>
            <person name="Rusch D."/>
            <person name="Podicherti R."/>
            <person name="Tsui H.-C.T."/>
            <person name="Winkler M.E."/>
        </authorList>
    </citation>
    <scope>NUCLEOTIDE SEQUENCE</scope>
</reference>
<dbReference type="AlphaFoldDB" id="A0A382IYF0"/>
<evidence type="ECO:0000313" key="1">
    <source>
        <dbReference type="EMBL" id="SVC04686.1"/>
    </source>
</evidence>